<proteinExistence type="predicted"/>
<keyword evidence="9" id="KW-0472">Membrane</keyword>
<keyword evidence="3" id="KW-0813">Transport</keyword>
<dbReference type="InterPro" id="IPR050298">
    <property type="entry name" value="Gram-neg_bact_OMP"/>
</dbReference>
<evidence type="ECO:0000313" key="13">
    <source>
        <dbReference type="EMBL" id="QDQ25325.1"/>
    </source>
</evidence>
<protein>
    <submittedName>
        <fullName evidence="13">Porin</fullName>
    </submittedName>
</protein>
<accession>A0A516SB05</accession>
<evidence type="ECO:0000256" key="9">
    <source>
        <dbReference type="ARBA" id="ARBA00023136"/>
    </source>
</evidence>
<dbReference type="PRINTS" id="PR00182">
    <property type="entry name" value="ECOLNEIPORIN"/>
</dbReference>
<dbReference type="InterPro" id="IPR002299">
    <property type="entry name" value="Porin_Neis"/>
</dbReference>
<dbReference type="AlphaFoldDB" id="A0A516SB05"/>
<evidence type="ECO:0000256" key="6">
    <source>
        <dbReference type="ARBA" id="ARBA00022729"/>
    </source>
</evidence>
<name>A0A516SB05_9NEIS</name>
<evidence type="ECO:0000256" key="3">
    <source>
        <dbReference type="ARBA" id="ARBA00022448"/>
    </source>
</evidence>
<evidence type="ECO:0000256" key="5">
    <source>
        <dbReference type="ARBA" id="ARBA00022692"/>
    </source>
</evidence>
<feature type="chain" id="PRO_5021977419" evidence="11">
    <location>
        <begin position="21"/>
        <end position="357"/>
    </location>
</feature>
<evidence type="ECO:0000256" key="10">
    <source>
        <dbReference type="ARBA" id="ARBA00023237"/>
    </source>
</evidence>
<dbReference type="CDD" id="cd00342">
    <property type="entry name" value="gram_neg_porins"/>
    <property type="match status" value="1"/>
</dbReference>
<evidence type="ECO:0000256" key="1">
    <source>
        <dbReference type="ARBA" id="ARBA00004571"/>
    </source>
</evidence>
<keyword evidence="5" id="KW-0812">Transmembrane</keyword>
<comment type="subcellular location">
    <subcellularLocation>
        <location evidence="1">Cell outer membrane</location>
        <topology evidence="1">Multi-pass membrane protein</topology>
    </subcellularLocation>
</comment>
<keyword evidence="6 11" id="KW-0732">Signal</keyword>
<dbReference type="EMBL" id="CP041730">
    <property type="protein sequence ID" value="QDQ25325.1"/>
    <property type="molecule type" value="Genomic_DNA"/>
</dbReference>
<keyword evidence="10" id="KW-0998">Cell outer membrane</keyword>
<dbReference type="InterPro" id="IPR001702">
    <property type="entry name" value="Porin_Gram-ve"/>
</dbReference>
<evidence type="ECO:0000313" key="14">
    <source>
        <dbReference type="Proteomes" id="UP000317550"/>
    </source>
</evidence>
<keyword evidence="7" id="KW-0406">Ion transport</keyword>
<feature type="domain" description="Porin" evidence="12">
    <location>
        <begin position="7"/>
        <end position="324"/>
    </location>
</feature>
<dbReference type="PRINTS" id="PR00184">
    <property type="entry name" value="NEISSPPORIN"/>
</dbReference>
<dbReference type="GO" id="GO:0009279">
    <property type="term" value="C:cell outer membrane"/>
    <property type="evidence" value="ECO:0007669"/>
    <property type="project" value="UniProtKB-SubCell"/>
</dbReference>
<dbReference type="GO" id="GO:0046930">
    <property type="term" value="C:pore complex"/>
    <property type="evidence" value="ECO:0007669"/>
    <property type="project" value="UniProtKB-KW"/>
</dbReference>
<reference evidence="14" key="1">
    <citation type="submission" date="2019-07" db="EMBL/GenBank/DDBJ databases">
        <title>Chitinimonas sp. nov., isolated from Ny-Alesund, arctica soil.</title>
        <authorList>
            <person name="Xu Q."/>
            <person name="Peng F."/>
        </authorList>
    </citation>
    <scope>NUCLEOTIDE SEQUENCE [LARGE SCALE GENOMIC DNA]</scope>
    <source>
        <strain evidence="14">R3-44</strain>
    </source>
</reference>
<dbReference type="PANTHER" id="PTHR34501:SF9">
    <property type="entry name" value="MAJOR OUTER MEMBRANE PROTEIN P.IA"/>
    <property type="match status" value="1"/>
</dbReference>
<dbReference type="KEGG" id="cari:FNU76_02565"/>
<dbReference type="GO" id="GO:0034220">
    <property type="term" value="P:monoatomic ion transmembrane transport"/>
    <property type="evidence" value="ECO:0007669"/>
    <property type="project" value="InterPro"/>
</dbReference>
<keyword evidence="4" id="KW-1134">Transmembrane beta strand</keyword>
<dbReference type="InterPro" id="IPR023614">
    <property type="entry name" value="Porin_dom_sf"/>
</dbReference>
<dbReference type="GO" id="GO:0015288">
    <property type="term" value="F:porin activity"/>
    <property type="evidence" value="ECO:0007669"/>
    <property type="project" value="UniProtKB-KW"/>
</dbReference>
<dbReference type="RefSeq" id="WP_143856250.1">
    <property type="nucleotide sequence ID" value="NZ_CP041730.1"/>
</dbReference>
<keyword evidence="8" id="KW-0626">Porin</keyword>
<dbReference type="Pfam" id="PF13609">
    <property type="entry name" value="Porin_4"/>
    <property type="match status" value="1"/>
</dbReference>
<comment type="subunit">
    <text evidence="2">Homotrimer.</text>
</comment>
<dbReference type="Gene3D" id="2.40.160.10">
    <property type="entry name" value="Porin"/>
    <property type="match status" value="1"/>
</dbReference>
<keyword evidence="14" id="KW-1185">Reference proteome</keyword>
<evidence type="ECO:0000256" key="11">
    <source>
        <dbReference type="SAM" id="SignalP"/>
    </source>
</evidence>
<dbReference type="PANTHER" id="PTHR34501">
    <property type="entry name" value="PROTEIN YDDL-RELATED"/>
    <property type="match status" value="1"/>
</dbReference>
<evidence type="ECO:0000259" key="12">
    <source>
        <dbReference type="Pfam" id="PF13609"/>
    </source>
</evidence>
<organism evidence="13 14">
    <name type="scientific">Chitinimonas arctica</name>
    <dbReference type="NCBI Taxonomy" id="2594795"/>
    <lineage>
        <taxon>Bacteria</taxon>
        <taxon>Pseudomonadati</taxon>
        <taxon>Pseudomonadota</taxon>
        <taxon>Betaproteobacteria</taxon>
        <taxon>Neisseriales</taxon>
        <taxon>Chitinibacteraceae</taxon>
        <taxon>Chitinimonas</taxon>
    </lineage>
</organism>
<sequence>MRKSLLATLVMGAIAAPVFADGTVTLYGQVNVTGVFHSNGSHDRVGGVDQKVTQFKVDQGNTPSRIGFKGDEDLGNGLKAVWQIETRVNTDDAANSAFASREGWVGLQGGFGKISLGRGKTPYAQLADVFDGTVDGYNNLAIYTESADAEKFAGKPINNRFNNAVRYDSANMDGFSGHLMYGTDENKTAAGNAGNKWSLAGRYTAGPMFLGAAFNKEKNLAAVKGRDSTAFLLAGTYAIDAFKFGLGFQNTKLKASSAGSTFKRNSFVTNASYAMGDTTLKAGVILAQKLKMDGSSISDSSWTRYTIGAKHQLSKRTAVFGEFSGDQVKGKTLSADGINAVDAADPRGLSIGLMHSF</sequence>
<dbReference type="InterPro" id="IPR033900">
    <property type="entry name" value="Gram_neg_porin_domain"/>
</dbReference>
<evidence type="ECO:0000256" key="8">
    <source>
        <dbReference type="ARBA" id="ARBA00023114"/>
    </source>
</evidence>
<dbReference type="SUPFAM" id="SSF56935">
    <property type="entry name" value="Porins"/>
    <property type="match status" value="1"/>
</dbReference>
<evidence type="ECO:0000256" key="4">
    <source>
        <dbReference type="ARBA" id="ARBA00022452"/>
    </source>
</evidence>
<gene>
    <name evidence="13" type="ORF">FNU76_02565</name>
</gene>
<feature type="signal peptide" evidence="11">
    <location>
        <begin position="1"/>
        <end position="20"/>
    </location>
</feature>
<evidence type="ECO:0000256" key="2">
    <source>
        <dbReference type="ARBA" id="ARBA00011233"/>
    </source>
</evidence>
<dbReference type="Proteomes" id="UP000317550">
    <property type="component" value="Chromosome"/>
</dbReference>
<evidence type="ECO:0000256" key="7">
    <source>
        <dbReference type="ARBA" id="ARBA00023065"/>
    </source>
</evidence>
<dbReference type="OrthoDB" id="6975458at2"/>